<dbReference type="GO" id="GO:0016740">
    <property type="term" value="F:transferase activity"/>
    <property type="evidence" value="ECO:0007669"/>
    <property type="project" value="UniProtKB-KW"/>
</dbReference>
<proteinExistence type="inferred from homology"/>
<keyword evidence="2" id="KW-0808">Transferase</keyword>
<comment type="similarity">
    <text evidence="1">Belongs to the sulfotransferase 1 family.</text>
</comment>
<accession>A0ABD0KTQ0</accession>
<evidence type="ECO:0000313" key="5">
    <source>
        <dbReference type="Proteomes" id="UP001519460"/>
    </source>
</evidence>
<dbReference type="AlphaFoldDB" id="A0ABD0KTQ0"/>
<evidence type="ECO:0000256" key="2">
    <source>
        <dbReference type="ARBA" id="ARBA00022679"/>
    </source>
</evidence>
<keyword evidence="5" id="KW-1185">Reference proteome</keyword>
<evidence type="ECO:0000259" key="3">
    <source>
        <dbReference type="Pfam" id="PF00685"/>
    </source>
</evidence>
<evidence type="ECO:0000313" key="4">
    <source>
        <dbReference type="EMBL" id="KAK7490628.1"/>
    </source>
</evidence>
<dbReference type="Proteomes" id="UP001519460">
    <property type="component" value="Unassembled WGS sequence"/>
</dbReference>
<dbReference type="EMBL" id="JACVVK020000124">
    <property type="protein sequence ID" value="KAK7490628.1"/>
    <property type="molecule type" value="Genomic_DNA"/>
</dbReference>
<dbReference type="PANTHER" id="PTHR11783">
    <property type="entry name" value="SULFOTRANSFERASE SULT"/>
    <property type="match status" value="1"/>
</dbReference>
<dbReference type="Gene3D" id="3.40.50.300">
    <property type="entry name" value="P-loop containing nucleotide triphosphate hydrolases"/>
    <property type="match status" value="2"/>
</dbReference>
<gene>
    <name evidence="4" type="ORF">BaRGS_00018045</name>
</gene>
<reference evidence="4 5" key="1">
    <citation type="journal article" date="2023" name="Sci. Data">
        <title>Genome assembly of the Korean intertidal mud-creeper Batillaria attramentaria.</title>
        <authorList>
            <person name="Patra A.K."/>
            <person name="Ho P.T."/>
            <person name="Jun S."/>
            <person name="Lee S.J."/>
            <person name="Kim Y."/>
            <person name="Won Y.J."/>
        </authorList>
    </citation>
    <scope>NUCLEOTIDE SEQUENCE [LARGE SCALE GENOMIC DNA]</scope>
    <source>
        <strain evidence="4">Wonlab-2016</strain>
    </source>
</reference>
<organism evidence="4 5">
    <name type="scientific">Batillaria attramentaria</name>
    <dbReference type="NCBI Taxonomy" id="370345"/>
    <lineage>
        <taxon>Eukaryota</taxon>
        <taxon>Metazoa</taxon>
        <taxon>Spiralia</taxon>
        <taxon>Lophotrochozoa</taxon>
        <taxon>Mollusca</taxon>
        <taxon>Gastropoda</taxon>
        <taxon>Caenogastropoda</taxon>
        <taxon>Sorbeoconcha</taxon>
        <taxon>Cerithioidea</taxon>
        <taxon>Batillariidae</taxon>
        <taxon>Batillaria</taxon>
    </lineage>
</organism>
<dbReference type="Pfam" id="PF00685">
    <property type="entry name" value="Sulfotransfer_1"/>
    <property type="match status" value="2"/>
</dbReference>
<feature type="non-terminal residue" evidence="4">
    <location>
        <position position="412"/>
    </location>
</feature>
<feature type="domain" description="Sulfotransferase" evidence="3">
    <location>
        <begin position="195"/>
        <end position="405"/>
    </location>
</feature>
<dbReference type="SUPFAM" id="SSF52540">
    <property type="entry name" value="P-loop containing nucleoside triphosphate hydrolases"/>
    <property type="match status" value="2"/>
</dbReference>
<sequence length="412" mass="48222">VWEKKVKVVYLLRNPKDVWVSLYHQTNKHRGPLGYEGTWNQFFSLMISFGYWFGDWFDYTLGWEREMEGTEVPIFTSYYEDMKKDPVGQIEKLDQFLGYNRGRQMYEAIADACSFSKLKKVKDVVTTEEVKKLFKDDAMGIFRKATMASPFVELKDKFGNDISFGQCGDILIPAFPGIPDFRKHRDNIKDLELKPDDVIIAGFPKTGTHWHYEILHMLISGTPDYRSRSETNDFIDMTPQEKGSNPPGSEPRVYYTHLKFHHLPRQVWEKKVKVVYLMRNPKDTLVSMYNHQHGAKGRVGYHGTWDQFFFLVMTFGGWYGDWFDYVLDWERAVQSQTEVPILTSVYEDMKKDPVGQIEKLDKFLGYNRGRQLCEAVADACNFSKMKQVKDSQTSTEVKSRVFKENAPGFYRK</sequence>
<evidence type="ECO:0000256" key="1">
    <source>
        <dbReference type="ARBA" id="ARBA00005771"/>
    </source>
</evidence>
<dbReference type="InterPro" id="IPR027417">
    <property type="entry name" value="P-loop_NTPase"/>
</dbReference>
<name>A0ABD0KTQ0_9CAEN</name>
<comment type="caution">
    <text evidence="4">The sequence shown here is derived from an EMBL/GenBank/DDBJ whole genome shotgun (WGS) entry which is preliminary data.</text>
</comment>
<protein>
    <recommendedName>
        <fullName evidence="3">Sulfotransferase domain-containing protein</fullName>
    </recommendedName>
</protein>
<dbReference type="InterPro" id="IPR000863">
    <property type="entry name" value="Sulfotransferase_dom"/>
</dbReference>
<feature type="non-terminal residue" evidence="4">
    <location>
        <position position="1"/>
    </location>
</feature>
<feature type="domain" description="Sulfotransferase" evidence="3">
    <location>
        <begin position="1"/>
        <end position="144"/>
    </location>
</feature>